<evidence type="ECO:0000259" key="5">
    <source>
        <dbReference type="PROSITE" id="PS51192"/>
    </source>
</evidence>
<name>A0ABU8XP33_9PROT</name>
<dbReference type="EMBL" id="JBBLZC010000005">
    <property type="protein sequence ID" value="MEK0082975.1"/>
    <property type="molecule type" value="Genomic_DNA"/>
</dbReference>
<dbReference type="PANTHER" id="PTHR45766">
    <property type="entry name" value="DNA ANNEALING HELICASE AND ENDONUCLEASE ZRANB3 FAMILY MEMBER"/>
    <property type="match status" value="1"/>
</dbReference>
<dbReference type="PANTHER" id="PTHR45766:SF6">
    <property type="entry name" value="SWI_SNF-RELATED MATRIX-ASSOCIATED ACTIN-DEPENDENT REGULATOR OF CHROMATIN SUBFAMILY A-LIKE PROTEIN 1"/>
    <property type="match status" value="1"/>
</dbReference>
<keyword evidence="2" id="KW-0378">Hydrolase</keyword>
<evidence type="ECO:0000256" key="4">
    <source>
        <dbReference type="ARBA" id="ARBA00022840"/>
    </source>
</evidence>
<protein>
    <submittedName>
        <fullName evidence="7">Helicase-related protein</fullName>
    </submittedName>
</protein>
<feature type="domain" description="Helicase ATP-binding" evidence="5">
    <location>
        <begin position="115"/>
        <end position="289"/>
    </location>
</feature>
<evidence type="ECO:0000313" key="8">
    <source>
        <dbReference type="Proteomes" id="UP001375743"/>
    </source>
</evidence>
<dbReference type="InterPro" id="IPR057342">
    <property type="entry name" value="DEXDc_RapA"/>
</dbReference>
<dbReference type="Gene3D" id="3.40.50.300">
    <property type="entry name" value="P-loop containing nucleotide triphosphate hydrolases"/>
    <property type="match status" value="1"/>
</dbReference>
<sequence>MSTEAPRFQVGSLVSARGREWVVLPDSSEDDLCLRPLGGADEDAILIHLPLEPAPSRPRPATFPLPNPAKAGGRASGLLLRDAMRLKLSAGAGPFRSFGHLGVEPRAYQLVPLLMALRQEVVRLLIADDVGIGKTIEAGLIARELLDRGEIGRLAVICPPHLCEQWQSELATKFHIEAAVVRSGTAARLERGLPQGQTIFDHHPFTIVSLDYIKRPNRLDDFARACPEFVIVEEAHGCVLARGRDRQQRFELLKRLAQDPKRHMVFLTATPHSGDEEAFHNLLGLLDPAFRELGSLPEGEARRRLRARLASHFVQRQRADIREWKDSTVFPDRETREVTYQLTGPWGELFDEVLRFARAMVKRTENASKLQQRMSFWAALALLRCVSSSPAAAAQALRTRLKATLEGPEAQQLEEIEALAADTVLDGADDQSLTADETVPAGTTEEAARDAKALQDLIARAERLKGEAHDPKLALLRREVEGLIAAGFRPVVFCRYLATAHYLAAELQGPLGRKGAVVDVVTGELTPEEREERIAAFAAAADGKVPVLIATDCLSEGINLQQHFTAVVHYDLVWNPTRHEQREGRVDRFGQTAKVVRALMLYGANNPVDGAVLRVILKKAERIRKELGVSVPLPADTNQVMQAVMRAVLLSTGAVKDTRQLRLDFPEIESADRQVETLWQSAKEKARATRTIFAQARLRPEEVLPEWEKAKGVLGGAADVERFVKAAAEALGAPLHERRDGWRLPVDHLPEALQEQLATLGIERPVQLVFDRPGPSGVLHAHRAHPLVRALAEHLAERALAEEGEIAARCGALFTDAVATRTLLLILRLRTQLVVHKPDAAPRHLLAEECVVARLGRDGPPVLLDDAESRRLLSAPAAKDMPPAQRQRFVRAALELLTPRMNDLAALASTRADLLLEDHVRVRDAAIGRREQRGYRIDVRPCLPVDVIGLWVLVPVQGVL</sequence>
<dbReference type="CDD" id="cd18793">
    <property type="entry name" value="SF2_C_SNF"/>
    <property type="match status" value="1"/>
</dbReference>
<dbReference type="InterPro" id="IPR027417">
    <property type="entry name" value="P-loop_NTPase"/>
</dbReference>
<dbReference type="Pfam" id="PF00176">
    <property type="entry name" value="SNF2-rel_dom"/>
    <property type="match status" value="1"/>
</dbReference>
<dbReference type="Pfam" id="PF00271">
    <property type="entry name" value="Helicase_C"/>
    <property type="match status" value="1"/>
</dbReference>
<dbReference type="CDD" id="cd18011">
    <property type="entry name" value="DEXDc_RapA"/>
    <property type="match status" value="1"/>
</dbReference>
<evidence type="ECO:0000256" key="3">
    <source>
        <dbReference type="ARBA" id="ARBA00022806"/>
    </source>
</evidence>
<comment type="caution">
    <text evidence="7">The sequence shown here is derived from an EMBL/GenBank/DDBJ whole genome shotgun (WGS) entry which is preliminary data.</text>
</comment>
<evidence type="ECO:0000256" key="1">
    <source>
        <dbReference type="ARBA" id="ARBA00022741"/>
    </source>
</evidence>
<keyword evidence="8" id="KW-1185">Reference proteome</keyword>
<reference evidence="7 8" key="1">
    <citation type="submission" date="2024-01" db="EMBL/GenBank/DDBJ databases">
        <title>Multi-omics insights into the function and evolution of sodium benzoate biodegradation pathways in Benzoatithermus flavus gen. nov., sp. nov. from hot spring.</title>
        <authorList>
            <person name="Hu C.-J."/>
            <person name="Li W.-J."/>
        </authorList>
    </citation>
    <scope>NUCLEOTIDE SEQUENCE [LARGE SCALE GENOMIC DNA]</scope>
    <source>
        <strain evidence="7 8">SYSU G07066</strain>
    </source>
</reference>
<keyword evidence="4" id="KW-0067">ATP-binding</keyword>
<evidence type="ECO:0000256" key="2">
    <source>
        <dbReference type="ARBA" id="ARBA00022801"/>
    </source>
</evidence>
<dbReference type="SMART" id="SM00487">
    <property type="entry name" value="DEXDc"/>
    <property type="match status" value="1"/>
</dbReference>
<dbReference type="InterPro" id="IPR038718">
    <property type="entry name" value="SNF2-like_sf"/>
</dbReference>
<dbReference type="InterPro" id="IPR001650">
    <property type="entry name" value="Helicase_C-like"/>
</dbReference>
<feature type="domain" description="Helicase C-terminal" evidence="6">
    <location>
        <begin position="475"/>
        <end position="641"/>
    </location>
</feature>
<dbReference type="InterPro" id="IPR000330">
    <property type="entry name" value="SNF2_N"/>
</dbReference>
<dbReference type="InterPro" id="IPR049730">
    <property type="entry name" value="SNF2/RAD54-like_C"/>
</dbReference>
<keyword evidence="1" id="KW-0547">Nucleotide-binding</keyword>
<dbReference type="SMART" id="SM00490">
    <property type="entry name" value="HELICc"/>
    <property type="match status" value="1"/>
</dbReference>
<dbReference type="SUPFAM" id="SSF52540">
    <property type="entry name" value="P-loop containing nucleoside triphosphate hydrolases"/>
    <property type="match status" value="1"/>
</dbReference>
<dbReference type="PROSITE" id="PS51192">
    <property type="entry name" value="HELICASE_ATP_BIND_1"/>
    <property type="match status" value="1"/>
</dbReference>
<evidence type="ECO:0000313" key="7">
    <source>
        <dbReference type="EMBL" id="MEK0082975.1"/>
    </source>
</evidence>
<proteinExistence type="predicted"/>
<keyword evidence="3 7" id="KW-0347">Helicase</keyword>
<dbReference type="RefSeq" id="WP_418158822.1">
    <property type="nucleotide sequence ID" value="NZ_JBBLZC010000005.1"/>
</dbReference>
<dbReference type="PROSITE" id="PS51194">
    <property type="entry name" value="HELICASE_CTER"/>
    <property type="match status" value="1"/>
</dbReference>
<dbReference type="Proteomes" id="UP001375743">
    <property type="component" value="Unassembled WGS sequence"/>
</dbReference>
<accession>A0ABU8XP33</accession>
<organism evidence="7 8">
    <name type="scientific">Benzoatithermus flavus</name>
    <dbReference type="NCBI Taxonomy" id="3108223"/>
    <lineage>
        <taxon>Bacteria</taxon>
        <taxon>Pseudomonadati</taxon>
        <taxon>Pseudomonadota</taxon>
        <taxon>Alphaproteobacteria</taxon>
        <taxon>Geminicoccales</taxon>
        <taxon>Geminicoccaceae</taxon>
        <taxon>Benzoatithermus</taxon>
    </lineage>
</organism>
<dbReference type="InterPro" id="IPR014001">
    <property type="entry name" value="Helicase_ATP-bd"/>
</dbReference>
<evidence type="ECO:0000259" key="6">
    <source>
        <dbReference type="PROSITE" id="PS51194"/>
    </source>
</evidence>
<gene>
    <name evidence="7" type="ORF">U1T56_07425</name>
</gene>
<dbReference type="Gene3D" id="3.40.50.10810">
    <property type="entry name" value="Tandem AAA-ATPase domain"/>
    <property type="match status" value="1"/>
</dbReference>
<dbReference type="GO" id="GO:0004386">
    <property type="term" value="F:helicase activity"/>
    <property type="evidence" value="ECO:0007669"/>
    <property type="project" value="UniProtKB-KW"/>
</dbReference>